<comment type="caution">
    <text evidence="1">The sequence shown here is derived from an EMBL/GenBank/DDBJ whole genome shotgun (WGS) entry which is preliminary data.</text>
</comment>
<protein>
    <submittedName>
        <fullName evidence="1">Carbon storage regulator</fullName>
    </submittedName>
</protein>
<dbReference type="InterPro" id="IPR036107">
    <property type="entry name" value="CsrA_sf"/>
</dbReference>
<dbReference type="Proteomes" id="UP001211689">
    <property type="component" value="Unassembled WGS sequence"/>
</dbReference>
<sequence>MQVHEGVCREGDVLSINILEGTLGERMKQLLLTQGIEVAVVSIRGGEVKLAVRAPGGMLIVEELVSPP</sequence>
<dbReference type="Gene3D" id="2.60.40.4380">
    <property type="entry name" value="Translational regulator CsrA"/>
    <property type="match status" value="1"/>
</dbReference>
<evidence type="ECO:0000313" key="1">
    <source>
        <dbReference type="EMBL" id="MDA8482886.1"/>
    </source>
</evidence>
<evidence type="ECO:0000313" key="2">
    <source>
        <dbReference type="Proteomes" id="UP001211689"/>
    </source>
</evidence>
<dbReference type="EMBL" id="JANEWF010000004">
    <property type="protein sequence ID" value="MDA8482886.1"/>
    <property type="molecule type" value="Genomic_DNA"/>
</dbReference>
<keyword evidence="2" id="KW-1185">Reference proteome</keyword>
<name>A0ABT4Y279_METRE</name>
<gene>
    <name evidence="1" type="ORF">NNO07_07380</name>
</gene>
<proteinExistence type="predicted"/>
<accession>A0ABT4Y279</accession>
<dbReference type="SUPFAM" id="SSF117130">
    <property type="entry name" value="CsrA-like"/>
    <property type="match status" value="1"/>
</dbReference>
<dbReference type="RefSeq" id="WP_271470391.1">
    <property type="nucleotide sequence ID" value="NZ_JANEWF010000004.1"/>
</dbReference>
<organism evidence="1 2">
    <name type="scientific">Metapseudomonas resinovorans</name>
    <name type="common">Pseudomonas resinovorans</name>
    <dbReference type="NCBI Taxonomy" id="53412"/>
    <lineage>
        <taxon>Bacteria</taxon>
        <taxon>Pseudomonadati</taxon>
        <taxon>Pseudomonadota</taxon>
        <taxon>Gammaproteobacteria</taxon>
        <taxon>Pseudomonadales</taxon>
        <taxon>Pseudomonadaceae</taxon>
        <taxon>Metapseudomonas</taxon>
    </lineage>
</organism>
<reference evidence="1 2" key="1">
    <citation type="submission" date="2022-07" db="EMBL/GenBank/DDBJ databases">
        <title>Genome Analysis of Selected Gammaproteobacteria from Nigerian Food snails.</title>
        <authorList>
            <person name="Okafor A.C."/>
        </authorList>
    </citation>
    <scope>NUCLEOTIDE SEQUENCE [LARGE SCALE GENOMIC DNA]</scope>
    <source>
        <strain evidence="1 2">Awg 2</strain>
    </source>
</reference>